<dbReference type="SUPFAM" id="SSF64518">
    <property type="entry name" value="Phase 1 flagellin"/>
    <property type="match status" value="1"/>
</dbReference>
<evidence type="ECO:0000256" key="1">
    <source>
        <dbReference type="ARBA" id="ARBA00004365"/>
    </source>
</evidence>
<feature type="coiled-coil region" evidence="5">
    <location>
        <begin position="325"/>
        <end position="352"/>
    </location>
</feature>
<comment type="subcellular location">
    <subcellularLocation>
        <location evidence="1">Bacterial flagellum</location>
    </subcellularLocation>
    <subcellularLocation>
        <location evidence="2">Secreted</location>
    </subcellularLocation>
</comment>
<dbReference type="Proteomes" id="UP000444318">
    <property type="component" value="Unassembled WGS sequence"/>
</dbReference>
<keyword evidence="5" id="KW-0175">Coiled coil</keyword>
<dbReference type="InterPro" id="IPR001029">
    <property type="entry name" value="Flagellin_N"/>
</dbReference>
<proteinExistence type="inferred from homology"/>
<evidence type="ECO:0000256" key="3">
    <source>
        <dbReference type="ARBA" id="ARBA00005709"/>
    </source>
</evidence>
<evidence type="ECO:0000256" key="5">
    <source>
        <dbReference type="SAM" id="Coils"/>
    </source>
</evidence>
<dbReference type="GO" id="GO:0005198">
    <property type="term" value="F:structural molecule activity"/>
    <property type="evidence" value="ECO:0007669"/>
    <property type="project" value="InterPro"/>
</dbReference>
<protein>
    <submittedName>
        <fullName evidence="7">Flagellar hook-associated protein 3</fullName>
    </submittedName>
</protein>
<dbReference type="NCBIfam" id="TIGR02550">
    <property type="entry name" value="flagell_flgL"/>
    <property type="match status" value="1"/>
</dbReference>
<dbReference type="GO" id="GO:0009424">
    <property type="term" value="C:bacterial-type flagellum hook"/>
    <property type="evidence" value="ECO:0007669"/>
    <property type="project" value="InterPro"/>
</dbReference>
<feature type="domain" description="Flagellin N-terminal" evidence="6">
    <location>
        <begin position="18"/>
        <end position="142"/>
    </location>
</feature>
<dbReference type="PANTHER" id="PTHR42792:SF1">
    <property type="entry name" value="FLAGELLAR HOOK-ASSOCIATED PROTEIN 3"/>
    <property type="match status" value="1"/>
</dbReference>
<name>A0A843S8T6_9BURK</name>
<dbReference type="Gene3D" id="1.20.1330.10">
    <property type="entry name" value="f41 fragment of flagellin, N-terminal domain"/>
    <property type="match status" value="2"/>
</dbReference>
<evidence type="ECO:0000313" key="7">
    <source>
        <dbReference type="EMBL" id="MQA20855.1"/>
    </source>
</evidence>
<evidence type="ECO:0000259" key="6">
    <source>
        <dbReference type="Pfam" id="PF00669"/>
    </source>
</evidence>
<dbReference type="GO" id="GO:0005576">
    <property type="term" value="C:extracellular region"/>
    <property type="evidence" value="ECO:0007669"/>
    <property type="project" value="UniProtKB-SubCell"/>
</dbReference>
<comment type="similarity">
    <text evidence="3">Belongs to the bacterial flagellin family.</text>
</comment>
<accession>A0A843S8T6</accession>
<dbReference type="InterPro" id="IPR001492">
    <property type="entry name" value="Flagellin"/>
</dbReference>
<dbReference type="PANTHER" id="PTHR42792">
    <property type="entry name" value="FLAGELLIN"/>
    <property type="match status" value="1"/>
</dbReference>
<sequence length="420" mass="44021">MSMRISSKTIYDVGVGQISTLQSALARTQAQLSTGRKNLTAADDPIATARALEVTQSQSINTQLVTNRANAKGTLSLETVALASSTAILQDIKTLTVNAGNGGYTQKDRASLATELEGRLADLLGQANTADGVGGYVFSGYKSTTLPFTQTANGAAYQGDQGQRELQVGSTRKLPISDSGASVFENNATGNGTFVTGADPANFTRGGSGIISAGSVKDATQLTGHKYQIDFQVVPATPGTPKATTYTVTDLTLNQPVPPAPVPAVPQPYVSGQNITFDGVQFDVKGDPADLDNFTVQPSTKQSIFTTVSDLIAALRAPGDGAAGQASLNNKLNQVQMNIDNATDNLLSIQSEVGSRLKELDYLDSSGDDLNLQYATTLSDLQDVDTVKAISLFTQQQTTLDAAQKSFKSLAGLSLFNYIT</sequence>
<keyword evidence="7" id="KW-0969">Cilium</keyword>
<keyword evidence="7" id="KW-0966">Cell projection</keyword>
<reference evidence="7 8" key="1">
    <citation type="submission" date="2019-10" db="EMBL/GenBank/DDBJ databases">
        <title>Two novel species isolated from a subtropical stream in China.</title>
        <authorList>
            <person name="Lu H."/>
        </authorList>
    </citation>
    <scope>NUCLEOTIDE SEQUENCE [LARGE SCALE GENOMIC DNA]</scope>
    <source>
        <strain evidence="7 8">FT103W</strain>
    </source>
</reference>
<keyword evidence="8" id="KW-1185">Reference proteome</keyword>
<comment type="caution">
    <text evidence="7">The sequence shown here is derived from an EMBL/GenBank/DDBJ whole genome shotgun (WGS) entry which is preliminary data.</text>
</comment>
<dbReference type="InterPro" id="IPR013384">
    <property type="entry name" value="Flagell_FlgL"/>
</dbReference>
<keyword evidence="4" id="KW-0975">Bacterial flagellum</keyword>
<dbReference type="EMBL" id="WHUF01000004">
    <property type="protein sequence ID" value="MQA20855.1"/>
    <property type="molecule type" value="Genomic_DNA"/>
</dbReference>
<organism evidence="7 8">
    <name type="scientific">Rugamonas rivuli</name>
    <dbReference type="NCBI Taxonomy" id="2743358"/>
    <lineage>
        <taxon>Bacteria</taxon>
        <taxon>Pseudomonadati</taxon>
        <taxon>Pseudomonadota</taxon>
        <taxon>Betaproteobacteria</taxon>
        <taxon>Burkholderiales</taxon>
        <taxon>Oxalobacteraceae</taxon>
        <taxon>Telluria group</taxon>
        <taxon>Rugamonas</taxon>
    </lineage>
</organism>
<dbReference type="Pfam" id="PF00669">
    <property type="entry name" value="Flagellin_N"/>
    <property type="match status" value="1"/>
</dbReference>
<dbReference type="AlphaFoldDB" id="A0A843S8T6"/>
<evidence type="ECO:0000313" key="8">
    <source>
        <dbReference type="Proteomes" id="UP000444318"/>
    </source>
</evidence>
<evidence type="ECO:0000256" key="2">
    <source>
        <dbReference type="ARBA" id="ARBA00004613"/>
    </source>
</evidence>
<keyword evidence="7" id="KW-0282">Flagellum</keyword>
<gene>
    <name evidence="7" type="primary">flgL</name>
    <name evidence="7" type="ORF">GEV01_15140</name>
</gene>
<evidence type="ECO:0000256" key="4">
    <source>
        <dbReference type="ARBA" id="ARBA00023143"/>
    </source>
</evidence>
<dbReference type="GO" id="GO:0071973">
    <property type="term" value="P:bacterial-type flagellum-dependent cell motility"/>
    <property type="evidence" value="ECO:0007669"/>
    <property type="project" value="InterPro"/>
</dbReference>
<dbReference type="RefSeq" id="WP_152805814.1">
    <property type="nucleotide sequence ID" value="NZ_WHUF01000004.1"/>
</dbReference>